<accession>A0A1M6UBD6</accession>
<dbReference type="InterPro" id="IPR025530">
    <property type="entry name" value="DUF4417"/>
</dbReference>
<keyword evidence="1" id="KW-1133">Transmembrane helix</keyword>
<dbReference type="AlphaFoldDB" id="A0A1M6UBD6"/>
<feature type="transmembrane region" description="Helical" evidence="1">
    <location>
        <begin position="128"/>
        <end position="147"/>
    </location>
</feature>
<evidence type="ECO:0000256" key="1">
    <source>
        <dbReference type="SAM" id="Phobius"/>
    </source>
</evidence>
<keyword evidence="3" id="KW-1185">Reference proteome</keyword>
<name>A0A1M6UBD6_9BACT</name>
<protein>
    <submittedName>
        <fullName evidence="2">Uncharacterized protein</fullName>
    </submittedName>
</protein>
<keyword evidence="1" id="KW-0812">Transmembrane</keyword>
<proteinExistence type="predicted"/>
<dbReference type="Proteomes" id="UP000184275">
    <property type="component" value="Unassembled WGS sequence"/>
</dbReference>
<gene>
    <name evidence="2" type="ORF">SAMN05720469_11336</name>
</gene>
<keyword evidence="1" id="KW-0472">Membrane</keyword>
<reference evidence="3" key="1">
    <citation type="submission" date="2016-11" db="EMBL/GenBank/DDBJ databases">
        <authorList>
            <person name="Varghese N."/>
            <person name="Submissions S."/>
        </authorList>
    </citation>
    <scope>NUCLEOTIDE SEQUENCE [LARGE SCALE GENOMIC DNA]</scope>
    <source>
        <strain evidence="3">UWOS</strain>
    </source>
</reference>
<dbReference type="Pfam" id="PF14386">
    <property type="entry name" value="DUF4417"/>
    <property type="match status" value="1"/>
</dbReference>
<dbReference type="RefSeq" id="WP_073304121.1">
    <property type="nucleotide sequence ID" value="NZ_FRAW01000013.1"/>
</dbReference>
<sequence>MKKMTDQLKKKRLLLNYLDYTNKTHKSGKLELPCIQCNTEVVPDYIALYSQVSDYHHTTMTAVAHFQFDDVFDGQHGLYNAIYYKNRKDLRMFKKRFKGVRFVIAPDCSECGDVDLLENLYRLKRARVISLWLTIELGICVIPLITFPNLDFLPFVLEGLKECSVVAFSTKGYINNAEEREILKKAIKVTVCALHLKKIIVYDVCKTDEKALAIFEYALQKGVEIAIPNNILKNRNKAKLKTKGGGHAE</sequence>
<organism evidence="2 3">
    <name type="scientific">Fibrobacter intestinalis</name>
    <dbReference type="NCBI Taxonomy" id="28122"/>
    <lineage>
        <taxon>Bacteria</taxon>
        <taxon>Pseudomonadati</taxon>
        <taxon>Fibrobacterota</taxon>
        <taxon>Fibrobacteria</taxon>
        <taxon>Fibrobacterales</taxon>
        <taxon>Fibrobacteraceae</taxon>
        <taxon>Fibrobacter</taxon>
    </lineage>
</organism>
<evidence type="ECO:0000313" key="2">
    <source>
        <dbReference type="EMBL" id="SHK66545.1"/>
    </source>
</evidence>
<dbReference type="EMBL" id="FRAW01000013">
    <property type="protein sequence ID" value="SHK66545.1"/>
    <property type="molecule type" value="Genomic_DNA"/>
</dbReference>
<evidence type="ECO:0000313" key="3">
    <source>
        <dbReference type="Proteomes" id="UP000184275"/>
    </source>
</evidence>